<reference evidence="1" key="2">
    <citation type="submission" date="2020-07" db="EMBL/GenBank/DDBJ databases">
        <authorList>
            <person name="Vera ALvarez R."/>
            <person name="Arias-Moreno D.M."/>
            <person name="Jimenez-Jacinto V."/>
            <person name="Jimenez-Bremont J.F."/>
            <person name="Swaminathan K."/>
            <person name="Moose S.P."/>
            <person name="Guerrero-Gonzalez M.L."/>
            <person name="Marino-Ramirez L."/>
            <person name="Landsman D."/>
            <person name="Rodriguez-Kessler M."/>
            <person name="Delgado-Sanchez P."/>
        </authorList>
    </citation>
    <scope>NUCLEOTIDE SEQUENCE</scope>
    <source>
        <tissue evidence="1">Cladode</tissue>
    </source>
</reference>
<sequence>MWKNWRSLKPSLRNMATMQKICYLVGKKMERRQVLLIIRQRSMMRTRMMLLFRRQIDRYASMQYICLYHDARFSCTHLIFRCINGSVVLHSGIHSSKSSISSIHSLWRLERK</sequence>
<name>A0A7C9AV16_OPUST</name>
<accession>A0A7C9AV16</accession>
<protein>
    <submittedName>
        <fullName evidence="1">Uncharacterized protein</fullName>
    </submittedName>
</protein>
<reference evidence="1" key="1">
    <citation type="journal article" date="2013" name="J. Plant Res.">
        <title>Effect of fungi and light on seed germination of three Opuntia species from semiarid lands of central Mexico.</title>
        <authorList>
            <person name="Delgado-Sanchez P."/>
            <person name="Jimenez-Bremont J.F."/>
            <person name="Guerrero-Gonzalez Mde L."/>
            <person name="Flores J."/>
        </authorList>
    </citation>
    <scope>NUCLEOTIDE SEQUENCE</scope>
    <source>
        <tissue evidence="1">Cladode</tissue>
    </source>
</reference>
<dbReference type="AlphaFoldDB" id="A0A7C9AV16"/>
<organism evidence="1">
    <name type="scientific">Opuntia streptacantha</name>
    <name type="common">Prickly pear cactus</name>
    <name type="synonym">Opuntia cardona</name>
    <dbReference type="NCBI Taxonomy" id="393608"/>
    <lineage>
        <taxon>Eukaryota</taxon>
        <taxon>Viridiplantae</taxon>
        <taxon>Streptophyta</taxon>
        <taxon>Embryophyta</taxon>
        <taxon>Tracheophyta</taxon>
        <taxon>Spermatophyta</taxon>
        <taxon>Magnoliopsida</taxon>
        <taxon>eudicotyledons</taxon>
        <taxon>Gunneridae</taxon>
        <taxon>Pentapetalae</taxon>
        <taxon>Caryophyllales</taxon>
        <taxon>Cactineae</taxon>
        <taxon>Cactaceae</taxon>
        <taxon>Opuntioideae</taxon>
        <taxon>Opuntia</taxon>
    </lineage>
</organism>
<evidence type="ECO:0000313" key="1">
    <source>
        <dbReference type="EMBL" id="MBA4677498.1"/>
    </source>
</evidence>
<dbReference type="EMBL" id="GISG01275410">
    <property type="protein sequence ID" value="MBA4677498.1"/>
    <property type="molecule type" value="Transcribed_RNA"/>
</dbReference>
<proteinExistence type="predicted"/>